<proteinExistence type="inferred from homology"/>
<evidence type="ECO:0000259" key="5">
    <source>
        <dbReference type="Pfam" id="PF00724"/>
    </source>
</evidence>
<dbReference type="FunFam" id="3.20.20.70:FF:000059">
    <property type="entry name" value="N-ethylmaleimide reductase, FMN-linked"/>
    <property type="match status" value="1"/>
</dbReference>
<comment type="similarity">
    <text evidence="2">Belongs to the NADH:flavin oxidoreductase/NADH oxidase family.</text>
</comment>
<dbReference type="KEGG" id="jme:EEW87_001525"/>
<evidence type="ECO:0000256" key="3">
    <source>
        <dbReference type="ARBA" id="ARBA00023002"/>
    </source>
</evidence>
<dbReference type="SUPFAM" id="SSF51395">
    <property type="entry name" value="FMN-linked oxidoreductases"/>
    <property type="match status" value="1"/>
</dbReference>
<name>A0A650GF95_9MICO</name>
<evidence type="ECO:0000313" key="7">
    <source>
        <dbReference type="Proteomes" id="UP000271708"/>
    </source>
</evidence>
<comment type="cofactor">
    <cofactor evidence="1">
        <name>FMN</name>
        <dbReference type="ChEBI" id="CHEBI:58210"/>
    </cofactor>
</comment>
<evidence type="ECO:0000256" key="2">
    <source>
        <dbReference type="ARBA" id="ARBA00005979"/>
    </source>
</evidence>
<keyword evidence="3" id="KW-0560">Oxidoreductase</keyword>
<dbReference type="CDD" id="cd02933">
    <property type="entry name" value="OYE_like_FMN"/>
    <property type="match status" value="1"/>
</dbReference>
<dbReference type="AlphaFoldDB" id="A0A650GF95"/>
<dbReference type="GeneID" id="59163112"/>
<dbReference type="RefSeq" id="WP_123091488.1">
    <property type="nucleotide sequence ID" value="NZ_CP044548.2"/>
</dbReference>
<dbReference type="InterPro" id="IPR013785">
    <property type="entry name" value="Aldolase_TIM"/>
</dbReference>
<dbReference type="Pfam" id="PF00724">
    <property type="entry name" value="Oxidored_FMN"/>
    <property type="match status" value="1"/>
</dbReference>
<dbReference type="GO" id="GO:0016628">
    <property type="term" value="F:oxidoreductase activity, acting on the CH-CH group of donors, NAD or NADP as acceptor"/>
    <property type="evidence" value="ECO:0007669"/>
    <property type="project" value="UniProtKB-ARBA"/>
</dbReference>
<organism evidence="6 7">
    <name type="scientific">Janibacter melonis</name>
    <dbReference type="NCBI Taxonomy" id="262209"/>
    <lineage>
        <taxon>Bacteria</taxon>
        <taxon>Bacillati</taxon>
        <taxon>Actinomycetota</taxon>
        <taxon>Actinomycetes</taxon>
        <taxon>Micrococcales</taxon>
        <taxon>Intrasporangiaceae</taxon>
        <taxon>Janibacter</taxon>
    </lineage>
</organism>
<dbReference type="Gene3D" id="3.20.20.70">
    <property type="entry name" value="Aldolase class I"/>
    <property type="match status" value="1"/>
</dbReference>
<sequence length="374" mass="39562">MSRTPSPFSPVTIGRWDLSNRLVMAPLTRNRAGEGQAPTELHARYYGQRASAGLIITEGSQPSAVGQGYLATPGVHSEEQAKGWRLVADAVHEGGGHVVVQLMHAGRVAHPDNKDGLETVAPSAVRAPGEIVTADGSKPFAEPRALETDELASVRDEFVAASRLAVDAGLDGVELHAANGYLLHQFLAPSTNQRTDSYGGSPEARARFVVEVAQAVADEIGADRVGIRISPGHPASGIEEPDAADLRATYTSLLEQLAPMDLAYLSILAFDAASMALTGELAEIFGGPVLLNTGFSKITTYAEVEELLAGGVADAVVVGRPFLANPDLVRRWREHGDDAQLNTPDQATFYGGGAEGYTDYPTLEEIESQEGRTA</sequence>
<dbReference type="GO" id="GO:0010181">
    <property type="term" value="F:FMN binding"/>
    <property type="evidence" value="ECO:0007669"/>
    <property type="project" value="InterPro"/>
</dbReference>
<gene>
    <name evidence="6" type="ORF">EEW87_001525</name>
</gene>
<dbReference type="PANTHER" id="PTHR22893">
    <property type="entry name" value="NADH OXIDOREDUCTASE-RELATED"/>
    <property type="match status" value="1"/>
</dbReference>
<feature type="domain" description="NADH:flavin oxidoreductase/NADH oxidase N-terminal" evidence="5">
    <location>
        <begin position="8"/>
        <end position="335"/>
    </location>
</feature>
<evidence type="ECO:0000313" key="6">
    <source>
        <dbReference type="EMBL" id="QGX08661.1"/>
    </source>
</evidence>
<accession>A0A650GF95</accession>
<dbReference type="GO" id="GO:0005829">
    <property type="term" value="C:cytosol"/>
    <property type="evidence" value="ECO:0007669"/>
    <property type="project" value="UniProtKB-ARBA"/>
</dbReference>
<dbReference type="EMBL" id="CP044548">
    <property type="protein sequence ID" value="QGX08661.1"/>
    <property type="molecule type" value="Genomic_DNA"/>
</dbReference>
<reference evidence="6 7" key="1">
    <citation type="submission" date="2019-09" db="EMBL/GenBank/DDBJ databases">
        <title>Complete Genome Sequence of Janibacter melonis M714 with both human health impact and industrial applications.</title>
        <authorList>
            <person name="Jin M."/>
            <person name="Zhao Q.R."/>
        </authorList>
    </citation>
    <scope>NUCLEOTIDE SEQUENCE [LARGE SCALE GENOMIC DNA]</scope>
    <source>
        <strain evidence="6 7">M714</strain>
    </source>
</reference>
<evidence type="ECO:0000256" key="4">
    <source>
        <dbReference type="SAM" id="MobiDB-lite"/>
    </source>
</evidence>
<dbReference type="InterPro" id="IPR001155">
    <property type="entry name" value="OxRdtase_FMN_N"/>
</dbReference>
<dbReference type="Proteomes" id="UP000271708">
    <property type="component" value="Chromosome"/>
</dbReference>
<dbReference type="PANTHER" id="PTHR22893:SF91">
    <property type="entry name" value="NADPH DEHYDROGENASE 2-RELATED"/>
    <property type="match status" value="1"/>
</dbReference>
<dbReference type="InterPro" id="IPR045247">
    <property type="entry name" value="Oye-like"/>
</dbReference>
<protein>
    <submittedName>
        <fullName evidence="6">Alkene reductase</fullName>
    </submittedName>
</protein>
<feature type="region of interest" description="Disordered" evidence="4">
    <location>
        <begin position="336"/>
        <end position="374"/>
    </location>
</feature>
<evidence type="ECO:0000256" key="1">
    <source>
        <dbReference type="ARBA" id="ARBA00001917"/>
    </source>
</evidence>